<dbReference type="EMBL" id="AEWJ01000023">
    <property type="protein sequence ID" value="EGD60060.1"/>
    <property type="molecule type" value="Genomic_DNA"/>
</dbReference>
<keyword evidence="2" id="KW-1185">Reference proteome</keyword>
<dbReference type="Proteomes" id="UP000004728">
    <property type="component" value="Unassembled WGS sequence"/>
</dbReference>
<accession>F1Z521</accession>
<evidence type="ECO:0000313" key="2">
    <source>
        <dbReference type="Proteomes" id="UP000004728"/>
    </source>
</evidence>
<evidence type="ECO:0000313" key="1">
    <source>
        <dbReference type="EMBL" id="EGD60060.1"/>
    </source>
</evidence>
<dbReference type="InParanoid" id="F1Z521"/>
<sequence>MKRALALGVHGRSPQVFCVILDRCIRCTDRGLIDKTG</sequence>
<reference evidence="1 2" key="1">
    <citation type="journal article" date="2012" name="J. Bacteriol.">
        <title>Draft Genome Sequence of Novosphingobium nitrogenifigens Y88T.</title>
        <authorList>
            <person name="Strabala T.J."/>
            <person name="Macdonald L."/>
            <person name="Liu V."/>
            <person name="Smit A.M."/>
        </authorList>
    </citation>
    <scope>NUCLEOTIDE SEQUENCE [LARGE SCALE GENOMIC DNA]</scope>
    <source>
        <strain evidence="1 2">DSM 19370</strain>
    </source>
</reference>
<name>F1Z521_9SPHN</name>
<proteinExistence type="predicted"/>
<comment type="caution">
    <text evidence="1">The sequence shown here is derived from an EMBL/GenBank/DDBJ whole genome shotgun (WGS) entry which is preliminary data.</text>
</comment>
<dbReference type="AlphaFoldDB" id="F1Z521"/>
<organism evidence="1 2">
    <name type="scientific">Novosphingobium nitrogenifigens DSM 19370</name>
    <dbReference type="NCBI Taxonomy" id="983920"/>
    <lineage>
        <taxon>Bacteria</taxon>
        <taxon>Pseudomonadati</taxon>
        <taxon>Pseudomonadota</taxon>
        <taxon>Alphaproteobacteria</taxon>
        <taxon>Sphingomonadales</taxon>
        <taxon>Sphingomonadaceae</taxon>
        <taxon>Novosphingobium</taxon>
    </lineage>
</organism>
<dbReference type="HOGENOM" id="CLU_3346628_0_0_5"/>
<gene>
    <name evidence="1" type="ORF">Y88_1934</name>
</gene>
<protein>
    <submittedName>
        <fullName evidence="1">Uncharacterized protein</fullName>
    </submittedName>
</protein>